<organism evidence="1 2">
    <name type="scientific">Hebeloma cylindrosporum</name>
    <dbReference type="NCBI Taxonomy" id="76867"/>
    <lineage>
        <taxon>Eukaryota</taxon>
        <taxon>Fungi</taxon>
        <taxon>Dikarya</taxon>
        <taxon>Basidiomycota</taxon>
        <taxon>Agaricomycotina</taxon>
        <taxon>Agaricomycetes</taxon>
        <taxon>Agaricomycetidae</taxon>
        <taxon>Agaricales</taxon>
        <taxon>Agaricineae</taxon>
        <taxon>Hymenogastraceae</taxon>
        <taxon>Hebeloma</taxon>
    </lineage>
</organism>
<evidence type="ECO:0000313" key="2">
    <source>
        <dbReference type="Proteomes" id="UP000053424"/>
    </source>
</evidence>
<sequence length="236" mass="26988">MSLIQAIEHSPLQPLTSPLTRSFLTISGHMDADLLSKEIKYRNPQIHGLWEPTATGMELGDVGIFDTAGEFIPLLNIGLSREENEKRFEGFNLDQSFKSVDELRQKDWDLNAGIHFHRRNKADPKDIPRIRFLIDNDHRLIIQEGTTSGAALVLPGPAVRSDCINALRASTSYFTSQALTWYRYAKEQAKKQGWTVKNGTLVLIASCFWAESWGFALLWRENSRTDEGHFRSQRRW</sequence>
<protein>
    <submittedName>
        <fullName evidence="1">Uncharacterized protein</fullName>
    </submittedName>
</protein>
<dbReference type="OrthoDB" id="3070764at2759"/>
<dbReference type="HOGENOM" id="CLU_1175550_0_0_1"/>
<keyword evidence="2" id="KW-1185">Reference proteome</keyword>
<dbReference type="Proteomes" id="UP000053424">
    <property type="component" value="Unassembled WGS sequence"/>
</dbReference>
<dbReference type="AlphaFoldDB" id="A0A0C2Y8Z5"/>
<reference evidence="2" key="2">
    <citation type="submission" date="2015-01" db="EMBL/GenBank/DDBJ databases">
        <title>Evolutionary Origins and Diversification of the Mycorrhizal Mutualists.</title>
        <authorList>
            <consortium name="DOE Joint Genome Institute"/>
            <consortium name="Mycorrhizal Genomics Consortium"/>
            <person name="Kohler A."/>
            <person name="Kuo A."/>
            <person name="Nagy L.G."/>
            <person name="Floudas D."/>
            <person name="Copeland A."/>
            <person name="Barry K.W."/>
            <person name="Cichocki N."/>
            <person name="Veneault-Fourrey C."/>
            <person name="LaButti K."/>
            <person name="Lindquist E.A."/>
            <person name="Lipzen A."/>
            <person name="Lundell T."/>
            <person name="Morin E."/>
            <person name="Murat C."/>
            <person name="Riley R."/>
            <person name="Ohm R."/>
            <person name="Sun H."/>
            <person name="Tunlid A."/>
            <person name="Henrissat B."/>
            <person name="Grigoriev I.V."/>
            <person name="Hibbett D.S."/>
            <person name="Martin F."/>
        </authorList>
    </citation>
    <scope>NUCLEOTIDE SEQUENCE [LARGE SCALE GENOMIC DNA]</scope>
    <source>
        <strain evidence="2">h7</strain>
    </source>
</reference>
<accession>A0A0C2Y8Z5</accession>
<evidence type="ECO:0000313" key="1">
    <source>
        <dbReference type="EMBL" id="KIM37502.1"/>
    </source>
</evidence>
<proteinExistence type="predicted"/>
<name>A0A0C2Y8Z5_HEBCY</name>
<gene>
    <name evidence="1" type="ORF">M413DRAFT_30959</name>
</gene>
<dbReference type="EMBL" id="KN831797">
    <property type="protein sequence ID" value="KIM37502.1"/>
    <property type="molecule type" value="Genomic_DNA"/>
</dbReference>
<reference evidence="1 2" key="1">
    <citation type="submission" date="2014-04" db="EMBL/GenBank/DDBJ databases">
        <authorList>
            <consortium name="DOE Joint Genome Institute"/>
            <person name="Kuo A."/>
            <person name="Gay G."/>
            <person name="Dore J."/>
            <person name="Kohler A."/>
            <person name="Nagy L.G."/>
            <person name="Floudas D."/>
            <person name="Copeland A."/>
            <person name="Barry K.W."/>
            <person name="Cichocki N."/>
            <person name="Veneault-Fourrey C."/>
            <person name="LaButti K."/>
            <person name="Lindquist E.A."/>
            <person name="Lipzen A."/>
            <person name="Lundell T."/>
            <person name="Morin E."/>
            <person name="Murat C."/>
            <person name="Sun H."/>
            <person name="Tunlid A."/>
            <person name="Henrissat B."/>
            <person name="Grigoriev I.V."/>
            <person name="Hibbett D.S."/>
            <person name="Martin F."/>
            <person name="Nordberg H.P."/>
            <person name="Cantor M.N."/>
            <person name="Hua S.X."/>
        </authorList>
    </citation>
    <scope>NUCLEOTIDE SEQUENCE [LARGE SCALE GENOMIC DNA]</scope>
    <source>
        <strain evidence="2">h7</strain>
    </source>
</reference>